<protein>
    <submittedName>
        <fullName evidence="1">Uncharacterized protein</fullName>
    </submittedName>
</protein>
<evidence type="ECO:0000313" key="1">
    <source>
        <dbReference type="EMBL" id="MBD0221812.1"/>
    </source>
</evidence>
<dbReference type="AlphaFoldDB" id="A0A8I0FBP0"/>
<dbReference type="RefSeq" id="WP_057078158.1">
    <property type="nucleotide sequence ID" value="NZ_CP038644.1"/>
</dbReference>
<organism evidence="1 2">
    <name type="scientific">Acinetobacter baumannii</name>
    <dbReference type="NCBI Taxonomy" id="470"/>
    <lineage>
        <taxon>Bacteria</taxon>
        <taxon>Pseudomonadati</taxon>
        <taxon>Pseudomonadota</taxon>
        <taxon>Gammaproteobacteria</taxon>
        <taxon>Moraxellales</taxon>
        <taxon>Moraxellaceae</taxon>
        <taxon>Acinetobacter</taxon>
        <taxon>Acinetobacter calcoaceticus/baumannii complex</taxon>
    </lineage>
</organism>
<name>A0A8I0FBP0_ACIBA</name>
<sequence length="207" mass="23902">MDILALYQDKTFMEVAQDLRLSGTLIQLSVVGKTTADFLEEKIKELAADTSLSDREAEHKLRAFLGLRLNSSGYSWRTEEFFNCKEVFNLGLCERVPEIDNKTDVEKRIDIMKCHMVRVAGNSYEKYEQVEGLYFSNRVEAPKLWDKLENDLYDDDTFTGLCGTKLGEVKRDNAAKDPVRNAIKNDRGKLRKIYKDKKGIPTRKYNK</sequence>
<dbReference type="EMBL" id="JACSVK010000085">
    <property type="protein sequence ID" value="MBD0221812.1"/>
    <property type="molecule type" value="Genomic_DNA"/>
</dbReference>
<comment type="caution">
    <text evidence="1">The sequence shown here is derived from an EMBL/GenBank/DDBJ whole genome shotgun (WGS) entry which is preliminary data.</text>
</comment>
<reference evidence="1" key="1">
    <citation type="submission" date="2020-08" db="EMBL/GenBank/DDBJ databases">
        <title>Diversity of carbapenem-resistant Acinetobacter baumannii and bacteriophage-mediated spread of the Oxa23 carbapenemase.</title>
        <authorList>
            <person name="Abouelfetouh A."/>
            <person name="Mattock J."/>
            <person name="Turner D."/>
            <person name="Li E."/>
            <person name="Evans B.A."/>
        </authorList>
    </citation>
    <scope>NUCLEOTIDE SEQUENCE</scope>
    <source>
        <strain evidence="1">A86</strain>
    </source>
</reference>
<proteinExistence type="predicted"/>
<dbReference type="Proteomes" id="UP000634608">
    <property type="component" value="Unassembled WGS sequence"/>
</dbReference>
<evidence type="ECO:0000313" key="2">
    <source>
        <dbReference type="Proteomes" id="UP000634608"/>
    </source>
</evidence>
<gene>
    <name evidence="1" type="ORF">IAG11_18215</name>
</gene>
<accession>A0A8I0FBP0</accession>